<accession>A0A5M3W8F9</accession>
<evidence type="ECO:0000256" key="1">
    <source>
        <dbReference type="SAM" id="MobiDB-lite"/>
    </source>
</evidence>
<feature type="compositionally biased region" description="Basic residues" evidence="1">
    <location>
        <begin position="1"/>
        <end position="14"/>
    </location>
</feature>
<sequence length="329" mass="36340">MHRPKPRSKARKSGARPEGQRPPDLQGWRRWIRSPGAWSLAILAPMIVALGIVVLQGAGGQVVDVPAAKDDVRRAIGPDQEAIRLTLSSVTETGPLQVVTPRGTGLTEPQRRFVQKFSYEEMAPGGVSLHDIHADFLATGAASLDQQFISIKLEGRRNQKIFIDNIRPVDVLRTAPWAGTLVNVRDQSGGETKQMVIDFDDVDPITRMPGADDLEDDAPPGGPYFQHKTLTLTDGTEDTVIIKAITAQWGVTFRIRIDYRVGGKAEHRIVDNNGRPFALTAMNCTKPSIAKQWVLGRISYEAVWEHQGSMIRSPHPNRHPVNYPECGQD</sequence>
<evidence type="ECO:0000256" key="2">
    <source>
        <dbReference type="SAM" id="Phobius"/>
    </source>
</evidence>
<dbReference type="EMBL" id="BLAD01000094">
    <property type="protein sequence ID" value="GES05144.1"/>
    <property type="molecule type" value="Genomic_DNA"/>
</dbReference>
<keyword evidence="2" id="KW-1133">Transmembrane helix</keyword>
<dbReference type="AlphaFoldDB" id="A0A5M3W8F9"/>
<gene>
    <name evidence="3" type="ORF">Acor_72120</name>
</gene>
<name>A0A5M3W8F9_9ACTN</name>
<protein>
    <submittedName>
        <fullName evidence="3">Uncharacterized protein</fullName>
    </submittedName>
</protein>
<evidence type="ECO:0000313" key="4">
    <source>
        <dbReference type="Proteomes" id="UP000334990"/>
    </source>
</evidence>
<keyword evidence="4" id="KW-1185">Reference proteome</keyword>
<reference evidence="3 4" key="1">
    <citation type="submission" date="2019-10" db="EMBL/GenBank/DDBJ databases">
        <title>Whole genome shotgun sequence of Acrocarpospora corrugata NBRC 13972.</title>
        <authorList>
            <person name="Ichikawa N."/>
            <person name="Kimura A."/>
            <person name="Kitahashi Y."/>
            <person name="Komaki H."/>
            <person name="Oguchi A."/>
        </authorList>
    </citation>
    <scope>NUCLEOTIDE SEQUENCE [LARGE SCALE GENOMIC DNA]</scope>
    <source>
        <strain evidence="3 4">NBRC 13972</strain>
    </source>
</reference>
<feature type="transmembrane region" description="Helical" evidence="2">
    <location>
        <begin position="37"/>
        <end position="59"/>
    </location>
</feature>
<proteinExistence type="predicted"/>
<comment type="caution">
    <text evidence="3">The sequence shown here is derived from an EMBL/GenBank/DDBJ whole genome shotgun (WGS) entry which is preliminary data.</text>
</comment>
<feature type="region of interest" description="Disordered" evidence="1">
    <location>
        <begin position="1"/>
        <end position="28"/>
    </location>
</feature>
<keyword evidence="2" id="KW-0472">Membrane</keyword>
<organism evidence="3 4">
    <name type="scientific">Acrocarpospora corrugata</name>
    <dbReference type="NCBI Taxonomy" id="35763"/>
    <lineage>
        <taxon>Bacteria</taxon>
        <taxon>Bacillati</taxon>
        <taxon>Actinomycetota</taxon>
        <taxon>Actinomycetes</taxon>
        <taxon>Streptosporangiales</taxon>
        <taxon>Streptosporangiaceae</taxon>
        <taxon>Acrocarpospora</taxon>
    </lineage>
</organism>
<evidence type="ECO:0000313" key="3">
    <source>
        <dbReference type="EMBL" id="GES05144.1"/>
    </source>
</evidence>
<dbReference type="Proteomes" id="UP000334990">
    <property type="component" value="Unassembled WGS sequence"/>
</dbReference>
<keyword evidence="2" id="KW-0812">Transmembrane</keyword>